<dbReference type="EMBL" id="CYZD01000003">
    <property type="protein sequence ID" value="CUN76877.1"/>
    <property type="molecule type" value="Genomic_DNA"/>
</dbReference>
<dbReference type="GO" id="GO:0046405">
    <property type="term" value="F:glycerol dehydratase activity"/>
    <property type="evidence" value="ECO:0007669"/>
    <property type="project" value="UniProtKB-EC"/>
</dbReference>
<dbReference type="NCBIfam" id="NF011979">
    <property type="entry name" value="PRK15444.1"/>
    <property type="match status" value="1"/>
</dbReference>
<dbReference type="InterPro" id="IPR003206">
    <property type="entry name" value="Diol/glycerol_deHydtase_lsu"/>
</dbReference>
<dbReference type="SUPFAM" id="SSF51703">
    <property type="entry name" value="Cobalamin (vitamin B12)-dependent enzymes"/>
    <property type="match status" value="1"/>
</dbReference>
<dbReference type="Gene3D" id="3.20.20.350">
    <property type="entry name" value="Diol/glycerol dehydratase, large subunit"/>
    <property type="match status" value="1"/>
</dbReference>
<proteinExistence type="predicted"/>
<dbReference type="EC" id="4.2.1.30" evidence="2"/>
<accession>A0A173ZLF6</accession>
<keyword evidence="2" id="KW-0456">Lyase</keyword>
<dbReference type="InterPro" id="IPR036999">
    <property type="entry name" value="Diol/glycerol_deHase_lsu_sf"/>
</dbReference>
<dbReference type="RefSeq" id="WP_055065774.1">
    <property type="nucleotide sequence ID" value="NZ_CP176627.1"/>
</dbReference>
<dbReference type="AlphaFoldDB" id="A0A173ZLF6"/>
<dbReference type="Pfam" id="PF02286">
    <property type="entry name" value="Dehydratase_LU"/>
    <property type="match status" value="1"/>
</dbReference>
<evidence type="ECO:0000313" key="2">
    <source>
        <dbReference type="EMBL" id="CUN76877.1"/>
    </source>
</evidence>
<name>A0A173ZLF6_9FIRM</name>
<feature type="domain" description="Diol/glycerol dehydratase large subunit" evidence="1">
    <location>
        <begin position="2"/>
        <end position="552"/>
    </location>
</feature>
<sequence>MKRSKRIEVLDQRPVNKDGFIDEWPEMGFVSMHSPYDPKPSVKIEDGIITELDGKKRDEFDFLDQFIADYAIRADRAEASMAIPSLEIARKIVDIHVSRKEILEIVSGITPAKMVEVINYLNVVELMMGMQKMRARKVPGNQAHITNLKDDPVQIAADAAEGALRGFSEEETTMGVARYAPFSAMALLIGSQTGRPGVLTQCSAEEATELELGIRGLTTYAETLSVYGTEKVFIDGDDTPYSKAFLNSAYASRGLKVRFTSGAGSEVLMGSSEKKSMLYLECRCLYVTKGCGSQGIQNGSVSCIGVAAGVPAGIREVMGENLVAALLGLECASSNDQSFSNSDMRRTARTMLQFMPGTDFIFSGYAAEPNYDNMFAGSNFDAEDFDDYNVLQRDMQVDGGLRPVTEEDVIRVRHEAGKAVQAVFKYLGLTEVTDEQVEAVTYAHGSKDTLKRDVASDLMAADDMMKRGITGIDVVKALAESGYTVLADNILNMLKQRVIGDYMQTAAILDENFQVMSGVNTPNDYMGPGTGYRVSGKRWEEIKAIPHRINANDI</sequence>
<dbReference type="GO" id="GO:0031419">
    <property type="term" value="F:cobalamin binding"/>
    <property type="evidence" value="ECO:0007669"/>
    <property type="project" value="InterPro"/>
</dbReference>
<dbReference type="InterPro" id="IPR016176">
    <property type="entry name" value="Cbl-dep_enz_cat"/>
</dbReference>
<gene>
    <name evidence="2" type="primary">dhaB</name>
    <name evidence="2" type="ORF">ERS852394_00862</name>
</gene>
<protein>
    <submittedName>
        <fullName evidence="2">Glycerol dehydratase large subunit</fullName>
        <ecNumber evidence="2">4.2.1.30</ecNumber>
    </submittedName>
</protein>
<evidence type="ECO:0000259" key="1">
    <source>
        <dbReference type="Pfam" id="PF02286"/>
    </source>
</evidence>
<reference evidence="2 3" key="1">
    <citation type="submission" date="2015-09" db="EMBL/GenBank/DDBJ databases">
        <authorList>
            <consortium name="Pathogen Informatics"/>
        </authorList>
    </citation>
    <scope>NUCLEOTIDE SEQUENCE [LARGE SCALE GENOMIC DNA]</scope>
    <source>
        <strain evidence="2 3">2789STDY5608837</strain>
    </source>
</reference>
<evidence type="ECO:0000313" key="3">
    <source>
        <dbReference type="Proteomes" id="UP000095409"/>
    </source>
</evidence>
<organism evidence="2 3">
    <name type="scientific">Blautia obeum</name>
    <dbReference type="NCBI Taxonomy" id="40520"/>
    <lineage>
        <taxon>Bacteria</taxon>
        <taxon>Bacillati</taxon>
        <taxon>Bacillota</taxon>
        <taxon>Clostridia</taxon>
        <taxon>Lachnospirales</taxon>
        <taxon>Lachnospiraceae</taxon>
        <taxon>Blautia</taxon>
    </lineage>
</organism>
<dbReference type="Proteomes" id="UP000095409">
    <property type="component" value="Unassembled WGS sequence"/>
</dbReference>